<sequence length="276" mass="31117">MTMVRFGRRKEKKERRPKDEEGRMTLREHIVELRNRLVISVLAILVMTILGYIFYDHALDFLKRPFDQGVADLLASKNGGKRPELTFGTVTAPFTFQIKISLVFGLVLASPVWLYQLWAFIAPGLHRSEKKWAYLFAAIATPLFAAGIWVAYWTLPKGIEILIGFTPDFAQNLITLPEYLDFVLRTMLVFGIAFLLPLVVILLNLVGVVPAAALSKSRPYIIIGIFLFGAVATPSGDPFSLMFLAVPMCLLFFGAEIIAQLNDRRKRRRNDALLAD</sequence>
<keyword evidence="7" id="KW-0813">Transport</keyword>
<dbReference type="PRINTS" id="PR01840">
    <property type="entry name" value="TATCFAMILY"/>
</dbReference>
<feature type="region of interest" description="Disordered" evidence="8">
    <location>
        <begin position="1"/>
        <end position="21"/>
    </location>
</feature>
<feature type="transmembrane region" description="Helical" evidence="7">
    <location>
        <begin position="182"/>
        <end position="206"/>
    </location>
</feature>
<keyword evidence="4 7" id="KW-1133">Transmembrane helix</keyword>
<dbReference type="EMBL" id="JACHKF010000001">
    <property type="protein sequence ID" value="MBB6570913.1"/>
    <property type="molecule type" value="Genomic_DNA"/>
</dbReference>
<accession>A0A841SN49</accession>
<evidence type="ECO:0000313" key="10">
    <source>
        <dbReference type="Proteomes" id="UP000553957"/>
    </source>
</evidence>
<dbReference type="InterPro" id="IPR002033">
    <property type="entry name" value="TatC"/>
</dbReference>
<evidence type="ECO:0000256" key="3">
    <source>
        <dbReference type="ARBA" id="ARBA00022927"/>
    </source>
</evidence>
<keyword evidence="3 7" id="KW-0653">Protein transport</keyword>
<feature type="transmembrane region" description="Helical" evidence="7">
    <location>
        <begin position="218"/>
        <end position="235"/>
    </location>
</feature>
<feature type="transmembrane region" description="Helical" evidence="7">
    <location>
        <begin position="241"/>
        <end position="259"/>
    </location>
</feature>
<feature type="compositionally biased region" description="Basic residues" evidence="8">
    <location>
        <begin position="1"/>
        <end position="13"/>
    </location>
</feature>
<protein>
    <recommendedName>
        <fullName evidence="7">Sec-independent protein translocase protein TatC</fullName>
    </recommendedName>
</protein>
<evidence type="ECO:0000256" key="2">
    <source>
        <dbReference type="ARBA" id="ARBA00022692"/>
    </source>
</evidence>
<evidence type="ECO:0000256" key="8">
    <source>
        <dbReference type="SAM" id="MobiDB-lite"/>
    </source>
</evidence>
<comment type="subcellular location">
    <subcellularLocation>
        <location evidence="7">Cell membrane</location>
        <topology evidence="7">Multi-pass membrane protein</topology>
    </subcellularLocation>
    <subcellularLocation>
        <location evidence="1">Membrane</location>
        <topology evidence="1">Multi-pass membrane protein</topology>
    </subcellularLocation>
</comment>
<dbReference type="HAMAP" id="MF_00902">
    <property type="entry name" value="TatC"/>
    <property type="match status" value="1"/>
</dbReference>
<dbReference type="AlphaFoldDB" id="A0A841SN49"/>
<dbReference type="GO" id="GO:0009977">
    <property type="term" value="F:proton motive force dependent protein transmembrane transporter activity"/>
    <property type="evidence" value="ECO:0007669"/>
    <property type="project" value="TreeGrafter"/>
</dbReference>
<dbReference type="GO" id="GO:0065002">
    <property type="term" value="P:intracellular protein transmembrane transport"/>
    <property type="evidence" value="ECO:0007669"/>
    <property type="project" value="TreeGrafter"/>
</dbReference>
<reference evidence="9 10" key="1">
    <citation type="submission" date="2020-08" db="EMBL/GenBank/DDBJ databases">
        <title>Sequencing the genomes of 1000 actinobacteria strains.</title>
        <authorList>
            <person name="Klenk H.-P."/>
        </authorList>
    </citation>
    <scope>NUCLEOTIDE SEQUENCE [LARGE SCALE GENOMIC DNA]</scope>
    <source>
        <strain evidence="9 10">DSM 15626</strain>
    </source>
</reference>
<keyword evidence="7" id="KW-1003">Cell membrane</keyword>
<organism evidence="9 10">
    <name type="scientific">Kribbella sandramycini</name>
    <dbReference type="NCBI Taxonomy" id="60450"/>
    <lineage>
        <taxon>Bacteria</taxon>
        <taxon>Bacillati</taxon>
        <taxon>Actinomycetota</taxon>
        <taxon>Actinomycetes</taxon>
        <taxon>Propionibacteriales</taxon>
        <taxon>Kribbellaceae</taxon>
        <taxon>Kribbella</taxon>
    </lineage>
</organism>
<dbReference type="GO" id="GO:0033281">
    <property type="term" value="C:TAT protein transport complex"/>
    <property type="evidence" value="ECO:0007669"/>
    <property type="project" value="UniProtKB-UniRule"/>
</dbReference>
<name>A0A841SN49_9ACTN</name>
<gene>
    <name evidence="7" type="primary">tatC</name>
    <name evidence="9" type="ORF">HNR71_006550</name>
</gene>
<feature type="transmembrane region" description="Helical" evidence="7">
    <location>
        <begin position="133"/>
        <end position="155"/>
    </location>
</feature>
<evidence type="ECO:0000313" key="9">
    <source>
        <dbReference type="EMBL" id="MBB6570913.1"/>
    </source>
</evidence>
<dbReference type="NCBIfam" id="TIGR00945">
    <property type="entry name" value="tatC"/>
    <property type="match status" value="1"/>
</dbReference>
<comment type="subunit">
    <text evidence="7">The Tat system comprises two distinct complexes: a TatABC complex, containing multiple copies of TatA, TatB and TatC subunits, and a separate TatA complex, containing only TatA subunits. Substrates initially bind to the TatABC complex, which probably triggers association of the separate TatA complex to form the active translocon.</text>
</comment>
<keyword evidence="6 7" id="KW-0472">Membrane</keyword>
<dbReference type="PANTHER" id="PTHR30371:SF0">
    <property type="entry name" value="SEC-INDEPENDENT PROTEIN TRANSLOCASE PROTEIN TATC, CHLOROPLASTIC-RELATED"/>
    <property type="match status" value="1"/>
</dbReference>
<keyword evidence="2 7" id="KW-0812">Transmembrane</keyword>
<dbReference type="PANTHER" id="PTHR30371">
    <property type="entry name" value="SEC-INDEPENDENT PROTEIN TRANSLOCASE PROTEIN TATC"/>
    <property type="match status" value="1"/>
</dbReference>
<keyword evidence="5 7" id="KW-0811">Translocation</keyword>
<evidence type="ECO:0000256" key="1">
    <source>
        <dbReference type="ARBA" id="ARBA00004141"/>
    </source>
</evidence>
<proteinExistence type="inferred from homology"/>
<evidence type="ECO:0000256" key="4">
    <source>
        <dbReference type="ARBA" id="ARBA00022989"/>
    </source>
</evidence>
<evidence type="ECO:0000256" key="5">
    <source>
        <dbReference type="ARBA" id="ARBA00023010"/>
    </source>
</evidence>
<comment type="function">
    <text evidence="7">Part of the twin-arginine translocation (Tat) system that transports large folded proteins containing a characteristic twin-arginine motif in their signal peptide across membranes. Together with TatB, TatC is part of a receptor directly interacting with Tat signal peptides.</text>
</comment>
<feature type="transmembrane region" description="Helical" evidence="7">
    <location>
        <begin position="37"/>
        <end position="55"/>
    </location>
</feature>
<comment type="similarity">
    <text evidence="7">Belongs to the TatC family.</text>
</comment>
<dbReference type="Proteomes" id="UP000553957">
    <property type="component" value="Unassembled WGS sequence"/>
</dbReference>
<dbReference type="GO" id="GO:0043953">
    <property type="term" value="P:protein transport by the Tat complex"/>
    <property type="evidence" value="ECO:0007669"/>
    <property type="project" value="UniProtKB-UniRule"/>
</dbReference>
<dbReference type="Pfam" id="PF00902">
    <property type="entry name" value="TatC"/>
    <property type="match status" value="1"/>
</dbReference>
<feature type="transmembrane region" description="Helical" evidence="7">
    <location>
        <begin position="100"/>
        <end position="121"/>
    </location>
</feature>
<comment type="caution">
    <text evidence="9">The sequence shown here is derived from an EMBL/GenBank/DDBJ whole genome shotgun (WGS) entry which is preliminary data.</text>
</comment>
<evidence type="ECO:0000256" key="6">
    <source>
        <dbReference type="ARBA" id="ARBA00023136"/>
    </source>
</evidence>
<evidence type="ECO:0000256" key="7">
    <source>
        <dbReference type="HAMAP-Rule" id="MF_00902"/>
    </source>
</evidence>